<name>A0A2L2LHA1_AGRTU</name>
<dbReference type="Gene3D" id="1.10.3550.10">
    <property type="entry name" value="eoxyguanosinetriphosphate triphosphohydrolase domain-like"/>
    <property type="match status" value="1"/>
</dbReference>
<dbReference type="Proteomes" id="UP000237717">
    <property type="component" value="Chromosome II"/>
</dbReference>
<dbReference type="InterPro" id="IPR023293">
    <property type="entry name" value="dGTP_triP_hydro_central_sf"/>
</dbReference>
<dbReference type="Gene3D" id="1.10.3410.10">
    <property type="entry name" value="putative deoxyguanosinetriphosphate triphosphohydrolase like domain"/>
    <property type="match status" value="1"/>
</dbReference>
<feature type="compositionally biased region" description="Basic and acidic residues" evidence="2">
    <location>
        <begin position="8"/>
        <end position="32"/>
    </location>
</feature>
<gene>
    <name evidence="4" type="primary">dgt</name>
    <name evidence="4" type="ORF">At1D1609_36670</name>
</gene>
<evidence type="ECO:0000259" key="3">
    <source>
        <dbReference type="SMART" id="SM00471"/>
    </source>
</evidence>
<dbReference type="InterPro" id="IPR050135">
    <property type="entry name" value="dGTPase-like"/>
</dbReference>
<dbReference type="GO" id="GO:0006203">
    <property type="term" value="P:dGTP catabolic process"/>
    <property type="evidence" value="ECO:0007669"/>
    <property type="project" value="TreeGrafter"/>
</dbReference>
<dbReference type="Gene3D" id="1.10.3210.10">
    <property type="entry name" value="Hypothetical protein af1432"/>
    <property type="match status" value="1"/>
</dbReference>
<dbReference type="PANTHER" id="PTHR11373">
    <property type="entry name" value="DEOXYNUCLEOSIDE TRIPHOSPHATE TRIPHOSPHOHYDROLASE"/>
    <property type="match status" value="1"/>
</dbReference>
<feature type="domain" description="HD/PDEase" evidence="3">
    <location>
        <begin position="59"/>
        <end position="260"/>
    </location>
</feature>
<feature type="region of interest" description="Disordered" evidence="2">
    <location>
        <begin position="1"/>
        <end position="32"/>
    </location>
</feature>
<accession>A0A2L2LHA1</accession>
<sequence length="469" mass="52707">MNLWSVARRSDELKSVDHDGDTKGWRPEAQHDHDRLLFSTPVRRLSDKTQVWPMDANDGVRTRLTHSHEVANLARSIGSNVAQRVPALQKHLHDSVQPILSAIGLAHDLGNPPFGHQGETAIGKWFNQRKEWIFSRHAEKGDDLVQAVDPRLHEEFLKFDGNPQTFRLITRLQTHRDYLGLDLTAACLAASLKYVVAAGSTNATDPVFKKYGYFEAELDVVNWVREKVGVAEGKRHPLTWIMEACDDIAYSTLDVDDVMKKKIISPDDVLTILTHDDRTKEHEAVKRAAEKCRGLYDPDRDPHVARDIKINMIRAYLIRALIDAASDNVVENASAIMDGSHMKPLMEGNALCDALKDIAKLHAFSNPAVLKMEALGAEALDGLMSFFWRAITNRKEFDEMNSKRTTASAKYGWSLISSNYIEAAIRAGRDSGQAAGTRYRELRLLTDMVSGMTDTFALNLWSEVRLLPE</sequence>
<proteinExistence type="predicted"/>
<dbReference type="InterPro" id="IPR027432">
    <property type="entry name" value="dGTP_triphosphohydrolase_C"/>
</dbReference>
<evidence type="ECO:0000256" key="2">
    <source>
        <dbReference type="SAM" id="MobiDB-lite"/>
    </source>
</evidence>
<keyword evidence="1" id="KW-0378">Hydrolase</keyword>
<dbReference type="GO" id="GO:0008832">
    <property type="term" value="F:dGTPase activity"/>
    <property type="evidence" value="ECO:0007669"/>
    <property type="project" value="TreeGrafter"/>
</dbReference>
<evidence type="ECO:0000313" key="5">
    <source>
        <dbReference type="Proteomes" id="UP000237717"/>
    </source>
</evidence>
<dbReference type="SMART" id="SM00471">
    <property type="entry name" value="HDc"/>
    <property type="match status" value="1"/>
</dbReference>
<dbReference type="InterPro" id="IPR006674">
    <property type="entry name" value="HD_domain"/>
</dbReference>
<dbReference type="InterPro" id="IPR003607">
    <property type="entry name" value="HD/PDEase_dom"/>
</dbReference>
<protein>
    <submittedName>
        <fullName evidence="4">dGTPase</fullName>
    </submittedName>
</protein>
<dbReference type="PANTHER" id="PTHR11373:SF32">
    <property type="entry name" value="DEOXYGUANOSINETRIPHOSPHATE TRIPHOSPHOHYDROLASE"/>
    <property type="match status" value="1"/>
</dbReference>
<dbReference type="Pfam" id="PF01966">
    <property type="entry name" value="HD"/>
    <property type="match status" value="1"/>
</dbReference>
<evidence type="ECO:0000313" key="4">
    <source>
        <dbReference type="EMBL" id="AVH43720.1"/>
    </source>
</evidence>
<dbReference type="EMBL" id="CP026925">
    <property type="protein sequence ID" value="AVH43720.1"/>
    <property type="molecule type" value="Genomic_DNA"/>
</dbReference>
<organism evidence="4 5">
    <name type="scientific">Agrobacterium tumefaciens</name>
    <dbReference type="NCBI Taxonomy" id="358"/>
    <lineage>
        <taxon>Bacteria</taxon>
        <taxon>Pseudomonadati</taxon>
        <taxon>Pseudomonadota</taxon>
        <taxon>Alphaproteobacteria</taxon>
        <taxon>Hyphomicrobiales</taxon>
        <taxon>Rhizobiaceae</taxon>
        <taxon>Rhizobium/Agrobacterium group</taxon>
        <taxon>Agrobacterium</taxon>
        <taxon>Agrobacterium tumefaciens complex</taxon>
    </lineage>
</organism>
<dbReference type="NCBIfam" id="TIGR01353">
    <property type="entry name" value="dGTP_triPase"/>
    <property type="match status" value="1"/>
</dbReference>
<dbReference type="InterPro" id="IPR006261">
    <property type="entry name" value="dGTPase"/>
</dbReference>
<dbReference type="RefSeq" id="WP_104679738.1">
    <property type="nucleotide sequence ID" value="NZ_CP026925.1"/>
</dbReference>
<evidence type="ECO:0000256" key="1">
    <source>
        <dbReference type="ARBA" id="ARBA00022801"/>
    </source>
</evidence>
<dbReference type="SUPFAM" id="SSF109604">
    <property type="entry name" value="HD-domain/PDEase-like"/>
    <property type="match status" value="1"/>
</dbReference>
<dbReference type="AlphaFoldDB" id="A0A2L2LHA1"/>
<dbReference type="CDD" id="cd00077">
    <property type="entry name" value="HDc"/>
    <property type="match status" value="1"/>
</dbReference>
<reference evidence="4 5" key="1">
    <citation type="submission" date="2018-02" db="EMBL/GenBank/DDBJ databases">
        <title>Complete genome sequence of Agrobacterium tumefaciens 1D1609.</title>
        <authorList>
            <person name="Cho S.-T."/>
            <person name="Haryono M."/>
            <person name="Chang H.-H."/>
            <person name="Santos M.N."/>
            <person name="Lai E.-M."/>
            <person name="Kuo C.-H."/>
        </authorList>
    </citation>
    <scope>NUCLEOTIDE SEQUENCE [LARGE SCALE GENOMIC DNA]</scope>
    <source>
        <strain evidence="4 5">1D1609</strain>
    </source>
</reference>